<dbReference type="EMBL" id="JAAQRI010000223">
    <property type="protein sequence ID" value="KAF5626283.1"/>
    <property type="molecule type" value="Genomic_DNA"/>
</dbReference>
<keyword evidence="2" id="KW-0067">ATP-binding</keyword>
<dbReference type="SUPFAM" id="SSF52540">
    <property type="entry name" value="P-loop containing nucleoside triphosphate hydrolases"/>
    <property type="match status" value="1"/>
</dbReference>
<evidence type="ECO:0000256" key="1">
    <source>
        <dbReference type="ARBA" id="ARBA00022741"/>
    </source>
</evidence>
<reference evidence="4 5" key="1">
    <citation type="submission" date="2020-05" db="EMBL/GenBank/DDBJ databases">
        <title>Identification and distribution of gene clusters putatively required for synthesis of sphingolipid metabolism inhibitors in phylogenetically diverse species of the filamentous fungus Fusarium.</title>
        <authorList>
            <person name="Kim H.-S."/>
            <person name="Busman M."/>
            <person name="Brown D.W."/>
            <person name="Divon H."/>
            <person name="Uhlig S."/>
            <person name="Proctor R.H."/>
        </authorList>
    </citation>
    <scope>NUCLEOTIDE SEQUENCE [LARGE SCALE GENOMIC DNA]</scope>
    <source>
        <strain evidence="4 5">NRRL 66243</strain>
    </source>
</reference>
<dbReference type="InterPro" id="IPR027417">
    <property type="entry name" value="P-loop_NTPase"/>
</dbReference>
<keyword evidence="5" id="KW-1185">Reference proteome</keyword>
<dbReference type="Gene3D" id="3.40.50.10810">
    <property type="entry name" value="Tandem AAA-ATPase domain"/>
    <property type="match status" value="1"/>
</dbReference>
<dbReference type="InterPro" id="IPR050496">
    <property type="entry name" value="SNF2_RAD54_helicase_repair"/>
</dbReference>
<name>A0A8H5VL74_9HYPO</name>
<dbReference type="PANTHER" id="PTHR45629">
    <property type="entry name" value="SNF2/RAD54 FAMILY MEMBER"/>
    <property type="match status" value="1"/>
</dbReference>
<dbReference type="OrthoDB" id="5074162at2759"/>
<dbReference type="Proteomes" id="UP000530670">
    <property type="component" value="Unassembled WGS sequence"/>
</dbReference>
<dbReference type="PANTHER" id="PTHR45629:SF7">
    <property type="entry name" value="DNA EXCISION REPAIR PROTEIN ERCC-6-RELATED"/>
    <property type="match status" value="1"/>
</dbReference>
<comment type="caution">
    <text evidence="4">The sequence shown here is derived from an EMBL/GenBank/DDBJ whole genome shotgun (WGS) entry which is preliminary data.</text>
</comment>
<keyword evidence="1" id="KW-0547">Nucleotide-binding</keyword>
<protein>
    <recommendedName>
        <fullName evidence="3">Helicase ATP-binding domain-containing protein</fullName>
    </recommendedName>
</protein>
<sequence>MAYRKTSHGSVYALFEASFQKPTDAVSSDTSTASHKAHCSRVDASSNALIQRHILVGGRHGDLPVLVYLAIRGTIDFYVHLNIFDALKTELKYWQRTGVGKLVWLANSSFKGGFLADAMGRGKSLQAMVAALEVKRTMPTRSGFIAIVTRAGCVIQWANEIKRHFKPEHCPSWIIIDDAKIDTTRRLEYDIVISSREFLKSRYRDSLTFEHFCHVRVALGLTEAQKIKAGRVQRPNLVLHSDYYSQINRNIAVLILDESHGCRNDESVYFDAVKSLKYHHLFMLSGTPMFNQFHDIVGQSRLLPGGGLFSNMKHFRSLFYEHEDQRSPTGPKYHLFTRLYQGLMVALPKSMVKLISMKGVESKKDSS</sequence>
<dbReference type="InterPro" id="IPR000330">
    <property type="entry name" value="SNF2_N"/>
</dbReference>
<feature type="domain" description="Helicase ATP-binding" evidence="3">
    <location>
        <begin position="104"/>
        <end position="306"/>
    </location>
</feature>
<evidence type="ECO:0000313" key="5">
    <source>
        <dbReference type="Proteomes" id="UP000530670"/>
    </source>
</evidence>
<dbReference type="RefSeq" id="XP_037203221.1">
    <property type="nucleotide sequence ID" value="XM_037356703.1"/>
</dbReference>
<evidence type="ECO:0000259" key="3">
    <source>
        <dbReference type="PROSITE" id="PS51192"/>
    </source>
</evidence>
<organism evidence="4 5">
    <name type="scientific">Fusarium tjaetaba</name>
    <dbReference type="NCBI Taxonomy" id="1567544"/>
    <lineage>
        <taxon>Eukaryota</taxon>
        <taxon>Fungi</taxon>
        <taxon>Dikarya</taxon>
        <taxon>Ascomycota</taxon>
        <taxon>Pezizomycotina</taxon>
        <taxon>Sordariomycetes</taxon>
        <taxon>Hypocreomycetidae</taxon>
        <taxon>Hypocreales</taxon>
        <taxon>Nectriaceae</taxon>
        <taxon>Fusarium</taxon>
        <taxon>Fusarium fujikuroi species complex</taxon>
    </lineage>
</organism>
<gene>
    <name evidence="4" type="ORF">FTJAE_9750</name>
</gene>
<evidence type="ECO:0000256" key="2">
    <source>
        <dbReference type="ARBA" id="ARBA00022840"/>
    </source>
</evidence>
<dbReference type="GeneID" id="59308973"/>
<dbReference type="GO" id="GO:0005524">
    <property type="term" value="F:ATP binding"/>
    <property type="evidence" value="ECO:0007669"/>
    <property type="project" value="InterPro"/>
</dbReference>
<dbReference type="AlphaFoldDB" id="A0A8H5VL74"/>
<dbReference type="Pfam" id="PF00176">
    <property type="entry name" value="SNF2-rel_dom"/>
    <property type="match status" value="1"/>
</dbReference>
<dbReference type="PROSITE" id="PS51192">
    <property type="entry name" value="HELICASE_ATP_BIND_1"/>
    <property type="match status" value="1"/>
</dbReference>
<accession>A0A8H5VL74</accession>
<proteinExistence type="predicted"/>
<dbReference type="InterPro" id="IPR038718">
    <property type="entry name" value="SNF2-like_sf"/>
</dbReference>
<dbReference type="SMART" id="SM00487">
    <property type="entry name" value="DEXDc"/>
    <property type="match status" value="1"/>
</dbReference>
<dbReference type="InterPro" id="IPR014001">
    <property type="entry name" value="Helicase_ATP-bd"/>
</dbReference>
<evidence type="ECO:0000313" key="4">
    <source>
        <dbReference type="EMBL" id="KAF5626283.1"/>
    </source>
</evidence>